<proteinExistence type="predicted"/>
<dbReference type="PROSITE" id="PS51257">
    <property type="entry name" value="PROKAR_LIPOPROTEIN"/>
    <property type="match status" value="1"/>
</dbReference>
<evidence type="ECO:0000313" key="2">
    <source>
        <dbReference type="EMBL" id="KAF2246065.1"/>
    </source>
</evidence>
<reference evidence="2" key="1">
    <citation type="journal article" date="2020" name="Stud. Mycol.">
        <title>101 Dothideomycetes genomes: a test case for predicting lifestyles and emergence of pathogens.</title>
        <authorList>
            <person name="Haridas S."/>
            <person name="Albert R."/>
            <person name="Binder M."/>
            <person name="Bloem J."/>
            <person name="Labutti K."/>
            <person name="Salamov A."/>
            <person name="Andreopoulos B."/>
            <person name="Baker S."/>
            <person name="Barry K."/>
            <person name="Bills G."/>
            <person name="Bluhm B."/>
            <person name="Cannon C."/>
            <person name="Castanera R."/>
            <person name="Culley D."/>
            <person name="Daum C."/>
            <person name="Ezra D."/>
            <person name="Gonzalez J."/>
            <person name="Henrissat B."/>
            <person name="Kuo A."/>
            <person name="Liang C."/>
            <person name="Lipzen A."/>
            <person name="Lutzoni F."/>
            <person name="Magnuson J."/>
            <person name="Mondo S."/>
            <person name="Nolan M."/>
            <person name="Ohm R."/>
            <person name="Pangilinan J."/>
            <person name="Park H.-J."/>
            <person name="Ramirez L."/>
            <person name="Alfaro M."/>
            <person name="Sun H."/>
            <person name="Tritt A."/>
            <person name="Yoshinaga Y."/>
            <person name="Zwiers L.-H."/>
            <person name="Turgeon B."/>
            <person name="Goodwin S."/>
            <person name="Spatafora J."/>
            <person name="Crous P."/>
            <person name="Grigoriev I."/>
        </authorList>
    </citation>
    <scope>NUCLEOTIDE SEQUENCE</scope>
    <source>
        <strain evidence="2">CBS 122368</strain>
    </source>
</reference>
<keyword evidence="3" id="KW-1185">Reference proteome</keyword>
<dbReference type="Proteomes" id="UP000800094">
    <property type="component" value="Unassembled WGS sequence"/>
</dbReference>
<accession>A0A6A6I695</accession>
<evidence type="ECO:0000256" key="1">
    <source>
        <dbReference type="SAM" id="MobiDB-lite"/>
    </source>
</evidence>
<dbReference type="GeneID" id="54589432"/>
<name>A0A6A6I695_9PLEO</name>
<sequence>MLVKVDRQRQAVEKESWPLMVSFLACRVPRPAFFVKVGCNEKGCRCQECNLPFPDSDLVYNYVPAGGERPKESHKNAVLEAELPCVPPNPRAVIQASQDGREGETRLG</sequence>
<protein>
    <submittedName>
        <fullName evidence="2">Uncharacterized protein</fullName>
    </submittedName>
</protein>
<feature type="region of interest" description="Disordered" evidence="1">
    <location>
        <begin position="89"/>
        <end position="108"/>
    </location>
</feature>
<feature type="compositionally biased region" description="Basic and acidic residues" evidence="1">
    <location>
        <begin position="99"/>
        <end position="108"/>
    </location>
</feature>
<dbReference type="RefSeq" id="XP_033681069.1">
    <property type="nucleotide sequence ID" value="XM_033836102.1"/>
</dbReference>
<dbReference type="AlphaFoldDB" id="A0A6A6I695"/>
<evidence type="ECO:0000313" key="3">
    <source>
        <dbReference type="Proteomes" id="UP000800094"/>
    </source>
</evidence>
<dbReference type="EMBL" id="ML987199">
    <property type="protein sequence ID" value="KAF2246065.1"/>
    <property type="molecule type" value="Genomic_DNA"/>
</dbReference>
<organism evidence="2 3">
    <name type="scientific">Trematosphaeria pertusa</name>
    <dbReference type="NCBI Taxonomy" id="390896"/>
    <lineage>
        <taxon>Eukaryota</taxon>
        <taxon>Fungi</taxon>
        <taxon>Dikarya</taxon>
        <taxon>Ascomycota</taxon>
        <taxon>Pezizomycotina</taxon>
        <taxon>Dothideomycetes</taxon>
        <taxon>Pleosporomycetidae</taxon>
        <taxon>Pleosporales</taxon>
        <taxon>Massarineae</taxon>
        <taxon>Trematosphaeriaceae</taxon>
        <taxon>Trematosphaeria</taxon>
    </lineage>
</organism>
<gene>
    <name evidence="2" type="ORF">BU26DRAFT_61414</name>
</gene>